<evidence type="ECO:0000313" key="1">
    <source>
        <dbReference type="EMBL" id="JAV58847.1"/>
    </source>
</evidence>
<keyword evidence="3" id="KW-1185">Reference proteome</keyword>
<dbReference type="OrthoDB" id="7570424at2759"/>
<sequence length="225" mass="25518">MADKETFFSMTRKDYKWPFSKPLAAKPTQPPEKTKGKNFFIKGPVDAYCHCDGHLYDPLTNRYLKLAEKEGLLLDELTTLHSDMANLNGEILEHECDSYNEKMETTYRIDFAKRGMTPAEYVKLMPAVDSPAGVPVKNPTIGVGKGYRDPTRFRYSPFPRPTIDSCPPLTFGTTPTTVATWFGVEGARTEYQDAISKTGLGIMKNRQQYKEPLPSSRRRYAETNL</sequence>
<protein>
    <submittedName>
        <fullName evidence="1">Uncharacterized protein</fullName>
    </submittedName>
</protein>
<dbReference type="EMBL" id="GEZM01087204">
    <property type="protein sequence ID" value="JAV58847.1"/>
    <property type="molecule type" value="Transcribed_RNA"/>
</dbReference>
<evidence type="ECO:0000313" key="2">
    <source>
        <dbReference type="EMBL" id="KAB0792883.1"/>
    </source>
</evidence>
<evidence type="ECO:0000313" key="3">
    <source>
        <dbReference type="Proteomes" id="UP000327044"/>
    </source>
</evidence>
<dbReference type="Proteomes" id="UP000327044">
    <property type="component" value="Unassembled WGS sequence"/>
</dbReference>
<dbReference type="AlphaFoldDB" id="A0A1Y1KJ79"/>
<dbReference type="InParanoid" id="A0A1Y1KJ79"/>
<gene>
    <name evidence="2" type="ORF">PPYR_12503</name>
</gene>
<name>A0A1Y1KJ79_PHOPY</name>
<organism evidence="1">
    <name type="scientific">Photinus pyralis</name>
    <name type="common">Common eastern firefly</name>
    <name type="synonym">Lampyris pyralis</name>
    <dbReference type="NCBI Taxonomy" id="7054"/>
    <lineage>
        <taxon>Eukaryota</taxon>
        <taxon>Metazoa</taxon>
        <taxon>Ecdysozoa</taxon>
        <taxon>Arthropoda</taxon>
        <taxon>Hexapoda</taxon>
        <taxon>Insecta</taxon>
        <taxon>Pterygota</taxon>
        <taxon>Neoptera</taxon>
        <taxon>Endopterygota</taxon>
        <taxon>Coleoptera</taxon>
        <taxon>Polyphaga</taxon>
        <taxon>Elateriformia</taxon>
        <taxon>Elateroidea</taxon>
        <taxon>Lampyridae</taxon>
        <taxon>Lampyrinae</taxon>
        <taxon>Photinus</taxon>
    </lineage>
</organism>
<reference evidence="1" key="1">
    <citation type="journal article" date="2016" name="Sci. Rep.">
        <title>Molecular characterization of firefly nuptial gifts: a multi-omics approach sheds light on postcopulatory sexual selection.</title>
        <authorList>
            <person name="Al-Wathiqui N."/>
            <person name="Fallon T.R."/>
            <person name="South A."/>
            <person name="Weng J.K."/>
            <person name="Lewis S.M."/>
        </authorList>
    </citation>
    <scope>NUCLEOTIDE SEQUENCE</scope>
</reference>
<accession>A0A1Y1KJ79</accession>
<proteinExistence type="predicted"/>
<reference evidence="2" key="3">
    <citation type="submission" date="2019-08" db="EMBL/GenBank/DDBJ databases">
        <authorList>
            <consortium name="Photinus pyralis genome working group"/>
            <person name="Fallon T.R."/>
            <person name="Sander Lower S.E."/>
            <person name="Weng J.-K."/>
        </authorList>
    </citation>
    <scope>NUCLEOTIDE SEQUENCE</scope>
    <source>
        <strain evidence="2">1611_PpyrPB1</strain>
        <tissue evidence="2">Whole body</tissue>
    </source>
</reference>
<reference evidence="2 3" key="2">
    <citation type="journal article" date="2018" name="Elife">
        <title>Firefly genomes illuminate parallel origins of bioluminescence in beetles.</title>
        <authorList>
            <person name="Fallon T.R."/>
            <person name="Lower S.E."/>
            <person name="Chang C.H."/>
            <person name="Bessho-Uehara M."/>
            <person name="Martin G.J."/>
            <person name="Bewick A.J."/>
            <person name="Behringer M."/>
            <person name="Debat H.J."/>
            <person name="Wong I."/>
            <person name="Day J.C."/>
            <person name="Suvorov A."/>
            <person name="Silva C.J."/>
            <person name="Stanger-Hall K.F."/>
            <person name="Hall D.W."/>
            <person name="Schmitz R.J."/>
            <person name="Nelson D.R."/>
            <person name="Lewis S.M."/>
            <person name="Shigenobu S."/>
            <person name="Bybee S.M."/>
            <person name="Larracuente A.M."/>
            <person name="Oba Y."/>
            <person name="Weng J.K."/>
        </authorList>
    </citation>
    <scope>NUCLEOTIDE SEQUENCE [LARGE SCALE GENOMIC DNA]</scope>
    <source>
        <strain evidence="2">1611_PpyrPB1</strain>
        <tissue evidence="2">Whole body</tissue>
    </source>
</reference>
<dbReference type="EMBL" id="VVIM01000009">
    <property type="protein sequence ID" value="KAB0792883.1"/>
    <property type="molecule type" value="Genomic_DNA"/>
</dbReference>